<dbReference type="InterPro" id="IPR002104">
    <property type="entry name" value="Integrase_catalytic"/>
</dbReference>
<dbReference type="PATRIC" id="fig|1354253.4.peg.2787"/>
<keyword evidence="2" id="KW-0229">DNA integration</keyword>
<dbReference type="CDD" id="cd00397">
    <property type="entry name" value="DNA_BRE_C"/>
    <property type="match status" value="1"/>
</dbReference>
<dbReference type="SUPFAM" id="SSF56349">
    <property type="entry name" value="DNA breaking-rejoining enzymes"/>
    <property type="match status" value="1"/>
</dbReference>
<dbReference type="EMBL" id="LXEP01000026">
    <property type="protein sequence ID" value="OAT20211.1"/>
    <property type="molecule type" value="Genomic_DNA"/>
</dbReference>
<evidence type="ECO:0000313" key="7">
    <source>
        <dbReference type="Proteomes" id="UP000078504"/>
    </source>
</evidence>
<dbReference type="InterPro" id="IPR011010">
    <property type="entry name" value="DNA_brk_join_enz"/>
</dbReference>
<dbReference type="GO" id="GO:0003677">
    <property type="term" value="F:DNA binding"/>
    <property type="evidence" value="ECO:0007669"/>
    <property type="project" value="UniProtKB-KW"/>
</dbReference>
<comment type="similarity">
    <text evidence="1">Belongs to the 'phage' integrase family.</text>
</comment>
<evidence type="ECO:0000259" key="5">
    <source>
        <dbReference type="PROSITE" id="PS51898"/>
    </source>
</evidence>
<dbReference type="InterPro" id="IPR013762">
    <property type="entry name" value="Integrase-like_cat_sf"/>
</dbReference>
<dbReference type="GO" id="GO:0006310">
    <property type="term" value="P:DNA recombination"/>
    <property type="evidence" value="ECO:0007669"/>
    <property type="project" value="UniProtKB-KW"/>
</dbReference>
<keyword evidence="3" id="KW-0238">DNA-binding</keyword>
<comment type="caution">
    <text evidence="6">The sequence shown here is derived from an EMBL/GenBank/DDBJ whole genome shotgun (WGS) entry which is preliminary data.</text>
</comment>
<dbReference type="PANTHER" id="PTHR30349">
    <property type="entry name" value="PHAGE INTEGRASE-RELATED"/>
    <property type="match status" value="1"/>
</dbReference>
<evidence type="ECO:0000256" key="4">
    <source>
        <dbReference type="ARBA" id="ARBA00023172"/>
    </source>
</evidence>
<evidence type="ECO:0000256" key="1">
    <source>
        <dbReference type="ARBA" id="ARBA00008857"/>
    </source>
</evidence>
<dbReference type="Gene3D" id="1.10.443.10">
    <property type="entry name" value="Intergrase catalytic core"/>
    <property type="match status" value="1"/>
</dbReference>
<evidence type="ECO:0000313" key="6">
    <source>
        <dbReference type="EMBL" id="OAT20211.1"/>
    </source>
</evidence>
<organism evidence="6 7">
    <name type="scientific">Buttiauxella gaviniae ATCC 51604</name>
    <dbReference type="NCBI Taxonomy" id="1354253"/>
    <lineage>
        <taxon>Bacteria</taxon>
        <taxon>Pseudomonadati</taxon>
        <taxon>Pseudomonadota</taxon>
        <taxon>Gammaproteobacteria</taxon>
        <taxon>Enterobacterales</taxon>
        <taxon>Enterobacteriaceae</taxon>
        <taxon>Buttiauxella</taxon>
    </lineage>
</organism>
<evidence type="ECO:0000256" key="3">
    <source>
        <dbReference type="ARBA" id="ARBA00023125"/>
    </source>
</evidence>
<dbReference type="PROSITE" id="PS51898">
    <property type="entry name" value="TYR_RECOMBINASE"/>
    <property type="match status" value="1"/>
</dbReference>
<feature type="domain" description="Tyr recombinase" evidence="5">
    <location>
        <begin position="169"/>
        <end position="392"/>
    </location>
</feature>
<proteinExistence type="inferred from homology"/>
<reference evidence="6 7" key="1">
    <citation type="submission" date="2016-04" db="EMBL/GenBank/DDBJ databases">
        <title>ATOL: Assembling a taxonomically balanced genome-scale reconstruction of the evolutionary history of the Enterobacteriaceae.</title>
        <authorList>
            <person name="Plunkett G.III."/>
            <person name="Neeno-Eckwall E.C."/>
            <person name="Glasner J.D."/>
            <person name="Perna N.T."/>
        </authorList>
    </citation>
    <scope>NUCLEOTIDE SEQUENCE [LARGE SCALE GENOMIC DNA]</scope>
    <source>
        <strain evidence="6 7">ATCC 51604</strain>
    </source>
</reference>
<sequence>MKKYVINSFMFENGERFCHVVEKISGEPIYYPNLYLLTQIRNRSSSINTIQLIAGSLVLLHNWFYNNNIDIEERIRKLDFLEFNEMDSLSDYMSMNYKRRKGSPENKPSLAKGPTKYFRLSVICDYMEWLCNLYLILSGGKDIGSKIKPFIRELKKKRPLNTDRYKKEIPDKTLNRKQLDILFHIINPGSELNPFSQKVQVRNRLMMLMLYSFGIRVGELLNLRVSDIDFLNSTIVIKRRADDKSDPRVNQPLVKTSERKIPIGKELMEEIYSYITKDRRKINKSRLNEFIFITYQSGDTNGMPLSISAYHKIINVISKSHSDLSGLCGHQLRHTWNYEFSVMVDSLSDGISQEKEEQIRCYLMGWCIGSETAKIYNRRHLVEEAHKTSLTIQKEIMEGILYE</sequence>
<dbReference type="AlphaFoldDB" id="A0A1B7HX17"/>
<accession>A0A1B7HX17</accession>
<keyword evidence="4" id="KW-0233">DNA recombination</keyword>
<dbReference type="GO" id="GO:0015074">
    <property type="term" value="P:DNA integration"/>
    <property type="evidence" value="ECO:0007669"/>
    <property type="project" value="UniProtKB-KW"/>
</dbReference>
<dbReference type="PANTHER" id="PTHR30349:SF41">
    <property type="entry name" value="INTEGRASE_RECOMBINASE PROTEIN MJ0367-RELATED"/>
    <property type="match status" value="1"/>
</dbReference>
<protein>
    <submittedName>
        <fullName evidence="6">Putative site specific recombinase</fullName>
    </submittedName>
</protein>
<gene>
    <name evidence="6" type="ORF">M977_02742</name>
</gene>
<evidence type="ECO:0000256" key="2">
    <source>
        <dbReference type="ARBA" id="ARBA00022908"/>
    </source>
</evidence>
<dbReference type="InterPro" id="IPR050090">
    <property type="entry name" value="Tyrosine_recombinase_XerCD"/>
</dbReference>
<name>A0A1B7HX17_9ENTR</name>
<dbReference type="RefSeq" id="WP_064515962.1">
    <property type="nucleotide sequence ID" value="NZ_LXEP01000026.1"/>
</dbReference>
<dbReference type="Pfam" id="PF00589">
    <property type="entry name" value="Phage_integrase"/>
    <property type="match status" value="1"/>
</dbReference>
<dbReference type="Proteomes" id="UP000078504">
    <property type="component" value="Unassembled WGS sequence"/>
</dbReference>